<reference evidence="1" key="1">
    <citation type="submission" date="2023-10" db="EMBL/GenBank/DDBJ databases">
        <title>Genome assembly of Pristionchus species.</title>
        <authorList>
            <person name="Yoshida K."/>
            <person name="Sommer R.J."/>
        </authorList>
    </citation>
    <scope>NUCLEOTIDE SEQUENCE</scope>
    <source>
        <strain evidence="1">RS0144</strain>
    </source>
</reference>
<keyword evidence="2" id="KW-1185">Reference proteome</keyword>
<feature type="non-terminal residue" evidence="1">
    <location>
        <position position="75"/>
    </location>
</feature>
<feature type="non-terminal residue" evidence="1">
    <location>
        <position position="1"/>
    </location>
</feature>
<organism evidence="1 2">
    <name type="scientific">Pristionchus entomophagus</name>
    <dbReference type="NCBI Taxonomy" id="358040"/>
    <lineage>
        <taxon>Eukaryota</taxon>
        <taxon>Metazoa</taxon>
        <taxon>Ecdysozoa</taxon>
        <taxon>Nematoda</taxon>
        <taxon>Chromadorea</taxon>
        <taxon>Rhabditida</taxon>
        <taxon>Rhabditina</taxon>
        <taxon>Diplogasteromorpha</taxon>
        <taxon>Diplogasteroidea</taxon>
        <taxon>Neodiplogasteridae</taxon>
        <taxon>Pristionchus</taxon>
    </lineage>
</organism>
<protein>
    <recommendedName>
        <fullName evidence="3">Ricin B lectin domain-containing protein</fullName>
    </recommendedName>
</protein>
<gene>
    <name evidence="1" type="ORF">PENTCL1PPCAC_9516</name>
</gene>
<dbReference type="Proteomes" id="UP001432027">
    <property type="component" value="Unassembled WGS sequence"/>
</dbReference>
<dbReference type="AlphaFoldDB" id="A0AAV5SVG1"/>
<proteinExistence type="predicted"/>
<accession>A0AAV5SVG1</accession>
<name>A0AAV5SVG1_9BILA</name>
<evidence type="ECO:0008006" key="3">
    <source>
        <dbReference type="Google" id="ProtNLM"/>
    </source>
</evidence>
<evidence type="ECO:0000313" key="2">
    <source>
        <dbReference type="Proteomes" id="UP001432027"/>
    </source>
</evidence>
<comment type="caution">
    <text evidence="1">The sequence shown here is derived from an EMBL/GenBank/DDBJ whole genome shotgun (WGS) entry which is preliminary data.</text>
</comment>
<sequence>LQGKQIVVAAGNNQFCGVFMSCGDAKSKQWQLMGPTDASASFLFPTSGSCQTIAQPSFPACMCHMQLIANGKRKG</sequence>
<evidence type="ECO:0000313" key="1">
    <source>
        <dbReference type="EMBL" id="GMS87341.1"/>
    </source>
</evidence>
<dbReference type="EMBL" id="BTSX01000003">
    <property type="protein sequence ID" value="GMS87341.1"/>
    <property type="molecule type" value="Genomic_DNA"/>
</dbReference>